<evidence type="ECO:0000256" key="1">
    <source>
        <dbReference type="SAM" id="Phobius"/>
    </source>
</evidence>
<name>A0A9P9DGG4_9PLEO</name>
<dbReference type="AlphaFoldDB" id="A0A9P9DGG4"/>
<proteinExistence type="predicted"/>
<keyword evidence="3" id="KW-1185">Reference proteome</keyword>
<keyword evidence="1" id="KW-0812">Transmembrane</keyword>
<feature type="transmembrane region" description="Helical" evidence="1">
    <location>
        <begin position="6"/>
        <end position="31"/>
    </location>
</feature>
<reference evidence="2" key="1">
    <citation type="journal article" date="2021" name="Nat. Commun.">
        <title>Genetic determinants of endophytism in the Arabidopsis root mycobiome.</title>
        <authorList>
            <person name="Mesny F."/>
            <person name="Miyauchi S."/>
            <person name="Thiergart T."/>
            <person name="Pickel B."/>
            <person name="Atanasova L."/>
            <person name="Karlsson M."/>
            <person name="Huettel B."/>
            <person name="Barry K.W."/>
            <person name="Haridas S."/>
            <person name="Chen C."/>
            <person name="Bauer D."/>
            <person name="Andreopoulos W."/>
            <person name="Pangilinan J."/>
            <person name="LaButti K."/>
            <person name="Riley R."/>
            <person name="Lipzen A."/>
            <person name="Clum A."/>
            <person name="Drula E."/>
            <person name="Henrissat B."/>
            <person name="Kohler A."/>
            <person name="Grigoriev I.V."/>
            <person name="Martin F.M."/>
            <person name="Hacquard S."/>
        </authorList>
    </citation>
    <scope>NUCLEOTIDE SEQUENCE</scope>
    <source>
        <strain evidence="2">MPI-CAGE-CH-0243</strain>
    </source>
</reference>
<evidence type="ECO:0000313" key="3">
    <source>
        <dbReference type="Proteomes" id="UP000700596"/>
    </source>
</evidence>
<evidence type="ECO:0000313" key="2">
    <source>
        <dbReference type="EMBL" id="KAH7118990.1"/>
    </source>
</evidence>
<comment type="caution">
    <text evidence="2">The sequence shown here is derived from an EMBL/GenBank/DDBJ whole genome shotgun (WGS) entry which is preliminary data.</text>
</comment>
<accession>A0A9P9DGG4</accession>
<dbReference type="PANTHER" id="PTHR42077">
    <property type="entry name" value="YALI0F30239P"/>
    <property type="match status" value="1"/>
</dbReference>
<dbReference type="Proteomes" id="UP000700596">
    <property type="component" value="Unassembled WGS sequence"/>
</dbReference>
<organism evidence="2 3">
    <name type="scientific">Dendryphion nanum</name>
    <dbReference type="NCBI Taxonomy" id="256645"/>
    <lineage>
        <taxon>Eukaryota</taxon>
        <taxon>Fungi</taxon>
        <taxon>Dikarya</taxon>
        <taxon>Ascomycota</taxon>
        <taxon>Pezizomycotina</taxon>
        <taxon>Dothideomycetes</taxon>
        <taxon>Pleosporomycetidae</taxon>
        <taxon>Pleosporales</taxon>
        <taxon>Torulaceae</taxon>
        <taxon>Dendryphion</taxon>
    </lineage>
</organism>
<dbReference type="EMBL" id="JAGMWT010000012">
    <property type="protein sequence ID" value="KAH7118990.1"/>
    <property type="molecule type" value="Genomic_DNA"/>
</dbReference>
<gene>
    <name evidence="2" type="ORF">B0J11DRAFT_82265</name>
</gene>
<dbReference type="PANTHER" id="PTHR42077:SF1">
    <property type="entry name" value="YALI0F30239P"/>
    <property type="match status" value="1"/>
</dbReference>
<protein>
    <submittedName>
        <fullName evidence="2">Uncharacterized protein</fullName>
    </submittedName>
</protein>
<keyword evidence="1" id="KW-1133">Transmembrane helix</keyword>
<keyword evidence="1" id="KW-0472">Membrane</keyword>
<sequence length="85" mass="9469">MGAIGNLVPLVILFLFVGGAAWVGYQVYLYTNQLADRGTRKLEKKNIVFSKDGAKVGVKEVNTEDYTDRTQRAFVKTWNAAQGEK</sequence>
<dbReference type="OrthoDB" id="4083871at2759"/>